<comment type="caution">
    <text evidence="1">The sequence shown here is derived from an EMBL/GenBank/DDBJ whole genome shotgun (WGS) entry which is preliminary data.</text>
</comment>
<sequence>MENLVFKEKIGDYTIIKNGEILVYNDEAVDIELIGKKSCITLRAMFVQENNSNPRIEMKSDKNILTIKFVDINKDCDVAGITTPTEIGHLEGGEALYFYCSVFTVNAKIGYRFFKYAFLKRSDLDKPYLHKFNREVL</sequence>
<evidence type="ECO:0000313" key="1">
    <source>
        <dbReference type="EMBL" id="OUP31671.1"/>
    </source>
</evidence>
<dbReference type="EMBL" id="NFKE01000019">
    <property type="protein sequence ID" value="OUP31671.1"/>
    <property type="molecule type" value="Genomic_DNA"/>
</dbReference>
<dbReference type="InterPro" id="IPR049197">
    <property type="entry name" value="DUF6864"/>
</dbReference>
<reference evidence="2" key="1">
    <citation type="submission" date="2017-04" db="EMBL/GenBank/DDBJ databases">
        <title>Function of individual gut microbiota members based on whole genome sequencing of pure cultures obtained from chicken caecum.</title>
        <authorList>
            <person name="Medvecky M."/>
            <person name="Cejkova D."/>
            <person name="Polansky O."/>
            <person name="Karasova D."/>
            <person name="Kubasova T."/>
            <person name="Cizek A."/>
            <person name="Rychlik I."/>
        </authorList>
    </citation>
    <scope>NUCLEOTIDE SEQUENCE [LARGE SCALE GENOMIC DNA]</scope>
    <source>
        <strain evidence="2">An189</strain>
    </source>
</reference>
<name>A0A1Y4JNQ0_9BACE</name>
<proteinExistence type="predicted"/>
<accession>A0A1Y4JNQ0</accession>
<evidence type="ECO:0000313" key="2">
    <source>
        <dbReference type="Proteomes" id="UP000196587"/>
    </source>
</evidence>
<dbReference type="Pfam" id="PF21732">
    <property type="entry name" value="DUF6864"/>
    <property type="match status" value="1"/>
</dbReference>
<protein>
    <submittedName>
        <fullName evidence="1">Uncharacterized protein</fullName>
    </submittedName>
</protein>
<dbReference type="RefSeq" id="WP_087413624.1">
    <property type="nucleotide sequence ID" value="NZ_NFKE01000019.1"/>
</dbReference>
<dbReference type="AlphaFoldDB" id="A0A1Y4JNQ0"/>
<organism evidence="1 2">
    <name type="scientific">Bacteroides clarus</name>
    <dbReference type="NCBI Taxonomy" id="626929"/>
    <lineage>
        <taxon>Bacteria</taxon>
        <taxon>Pseudomonadati</taxon>
        <taxon>Bacteroidota</taxon>
        <taxon>Bacteroidia</taxon>
        <taxon>Bacteroidales</taxon>
        <taxon>Bacteroidaceae</taxon>
        <taxon>Bacteroides</taxon>
    </lineage>
</organism>
<gene>
    <name evidence="1" type="ORF">B5F24_16450</name>
</gene>
<dbReference type="Proteomes" id="UP000196587">
    <property type="component" value="Unassembled WGS sequence"/>
</dbReference>